<evidence type="ECO:0000313" key="2">
    <source>
        <dbReference type="EMBL" id="KND90922.1"/>
    </source>
</evidence>
<accession>A0A0L0NA29</accession>
<comment type="caution">
    <text evidence="2">The sequence shown here is derived from an EMBL/GenBank/DDBJ whole genome shotgun (WGS) entry which is preliminary data.</text>
</comment>
<evidence type="ECO:0000256" key="1">
    <source>
        <dbReference type="SAM" id="MobiDB-lite"/>
    </source>
</evidence>
<dbReference type="EMBL" id="LFRF01000010">
    <property type="protein sequence ID" value="KND90922.1"/>
    <property type="molecule type" value="Genomic_DNA"/>
</dbReference>
<dbReference type="Proteomes" id="UP000036947">
    <property type="component" value="Unassembled WGS sequence"/>
</dbReference>
<dbReference type="AlphaFoldDB" id="A0A0L0NA29"/>
<evidence type="ECO:0000313" key="3">
    <source>
        <dbReference type="Proteomes" id="UP000036947"/>
    </source>
</evidence>
<feature type="compositionally biased region" description="Gly residues" evidence="1">
    <location>
        <begin position="102"/>
        <end position="111"/>
    </location>
</feature>
<protein>
    <submittedName>
        <fullName evidence="2">Uncharacterized protein</fullName>
    </submittedName>
</protein>
<sequence>MTALRNAAYDTVFLATTPRANSPKRVPGDATVAHARAHAAHKVRHGLEAAGGDALQRLARLEGDAVARDADLDRLAGARPDVQAGLGVRRRSQLGERREGVDAGGHGGAGGLLVDEHGRRQAREAPVVEVRGAPVVLVGGVVAGRALREVVQQPRLGGARRADDVLEVAAR</sequence>
<name>A0A0L0NA29_TOLOC</name>
<feature type="non-terminal residue" evidence="2">
    <location>
        <position position="171"/>
    </location>
</feature>
<gene>
    <name evidence="2" type="ORF">TOPH_04387</name>
</gene>
<organism evidence="2 3">
    <name type="scientific">Tolypocladium ophioglossoides (strain CBS 100239)</name>
    <name type="common">Snaketongue truffleclub</name>
    <name type="synonym">Elaphocordyceps ophioglossoides</name>
    <dbReference type="NCBI Taxonomy" id="1163406"/>
    <lineage>
        <taxon>Eukaryota</taxon>
        <taxon>Fungi</taxon>
        <taxon>Dikarya</taxon>
        <taxon>Ascomycota</taxon>
        <taxon>Pezizomycotina</taxon>
        <taxon>Sordariomycetes</taxon>
        <taxon>Hypocreomycetidae</taxon>
        <taxon>Hypocreales</taxon>
        <taxon>Ophiocordycipitaceae</taxon>
        <taxon>Tolypocladium</taxon>
    </lineage>
</organism>
<keyword evidence="3" id="KW-1185">Reference proteome</keyword>
<proteinExistence type="predicted"/>
<dbReference type="OrthoDB" id="5752at2759"/>
<feature type="region of interest" description="Disordered" evidence="1">
    <location>
        <begin position="86"/>
        <end position="117"/>
    </location>
</feature>
<reference evidence="2 3" key="1">
    <citation type="journal article" date="2015" name="BMC Genomics">
        <title>The genome of the truffle-parasite Tolypocladium ophioglossoides and the evolution of antifungal peptaibiotics.</title>
        <authorList>
            <person name="Quandt C.A."/>
            <person name="Bushley K.E."/>
            <person name="Spatafora J.W."/>
        </authorList>
    </citation>
    <scope>NUCLEOTIDE SEQUENCE [LARGE SCALE GENOMIC DNA]</scope>
    <source>
        <strain evidence="2 3">CBS 100239</strain>
    </source>
</reference>